<reference evidence="3" key="2">
    <citation type="submission" date="2018-02" db="UniProtKB">
        <authorList>
            <consortium name="EnsemblPlants"/>
        </authorList>
    </citation>
    <scope>IDENTIFICATION</scope>
    <source>
        <strain evidence="3">Williams 82</strain>
    </source>
</reference>
<name>K7LJI5_SOYBN</name>
<accession>K7LJI5</accession>
<dbReference type="GO" id="GO:0043565">
    <property type="term" value="F:sequence-specific DNA binding"/>
    <property type="evidence" value="ECO:0007669"/>
    <property type="project" value="InterPro"/>
</dbReference>
<proteinExistence type="predicted"/>
<evidence type="ECO:0000313" key="4">
    <source>
        <dbReference type="Proteomes" id="UP000008827"/>
    </source>
</evidence>
<organism evidence="3">
    <name type="scientific">Glycine max</name>
    <name type="common">Soybean</name>
    <name type="synonym">Glycine hispida</name>
    <dbReference type="NCBI Taxonomy" id="3847"/>
    <lineage>
        <taxon>Eukaryota</taxon>
        <taxon>Viridiplantae</taxon>
        <taxon>Streptophyta</taxon>
        <taxon>Embryophyta</taxon>
        <taxon>Tracheophyta</taxon>
        <taxon>Spermatophyta</taxon>
        <taxon>Magnoliopsida</taxon>
        <taxon>eudicotyledons</taxon>
        <taxon>Gunneridae</taxon>
        <taxon>Pentapetalae</taxon>
        <taxon>rosids</taxon>
        <taxon>fabids</taxon>
        <taxon>Fabales</taxon>
        <taxon>Fabaceae</taxon>
        <taxon>Papilionoideae</taxon>
        <taxon>50 kb inversion clade</taxon>
        <taxon>NPAAA clade</taxon>
        <taxon>indigoferoid/millettioid clade</taxon>
        <taxon>Phaseoleae</taxon>
        <taxon>Glycine</taxon>
        <taxon>Glycine subgen. Soja</taxon>
    </lineage>
</organism>
<evidence type="ECO:0000259" key="1">
    <source>
        <dbReference type="PROSITE" id="PS01124"/>
    </source>
</evidence>
<dbReference type="PROSITE" id="PS01124">
    <property type="entry name" value="HTH_ARAC_FAMILY_2"/>
    <property type="match status" value="1"/>
</dbReference>
<dbReference type="Proteomes" id="UP000008827">
    <property type="component" value="Chromosome 10"/>
</dbReference>
<dbReference type="InParanoid" id="K7LJI5"/>
<reference evidence="2 3" key="1">
    <citation type="journal article" date="2010" name="Nature">
        <title>Genome sequence of the palaeopolyploid soybean.</title>
        <authorList>
            <person name="Schmutz J."/>
            <person name="Cannon S.B."/>
            <person name="Schlueter J."/>
            <person name="Ma J."/>
            <person name="Mitros T."/>
            <person name="Nelson W."/>
            <person name="Hyten D.L."/>
            <person name="Song Q."/>
            <person name="Thelen J.J."/>
            <person name="Cheng J."/>
            <person name="Xu D."/>
            <person name="Hellsten U."/>
            <person name="May G.D."/>
            <person name="Yu Y."/>
            <person name="Sakurai T."/>
            <person name="Umezawa T."/>
            <person name="Bhattacharyya M.K."/>
            <person name="Sandhu D."/>
            <person name="Valliyodan B."/>
            <person name="Lindquist E."/>
            <person name="Peto M."/>
            <person name="Grant D."/>
            <person name="Shu S."/>
            <person name="Goodstein D."/>
            <person name="Barry K."/>
            <person name="Futrell-Griggs M."/>
            <person name="Abernathy B."/>
            <person name="Du J."/>
            <person name="Tian Z."/>
            <person name="Zhu L."/>
            <person name="Gill N."/>
            <person name="Joshi T."/>
            <person name="Libault M."/>
            <person name="Sethuraman A."/>
            <person name="Zhang X.-C."/>
            <person name="Shinozaki K."/>
            <person name="Nguyen H.T."/>
            <person name="Wing R.A."/>
            <person name="Cregan P."/>
            <person name="Specht J."/>
            <person name="Grimwood J."/>
            <person name="Rokhsar D."/>
            <person name="Stacey G."/>
            <person name="Shoemaker R.C."/>
            <person name="Jackson S.A."/>
        </authorList>
    </citation>
    <scope>NUCLEOTIDE SEQUENCE [LARGE SCALE GENOMIC DNA]</scope>
    <source>
        <strain evidence="3">cv. Williams 82</strain>
        <tissue evidence="2">Callus</tissue>
    </source>
</reference>
<reference evidence="2" key="3">
    <citation type="submission" date="2018-07" db="EMBL/GenBank/DDBJ databases">
        <title>WGS assembly of Glycine max.</title>
        <authorList>
            <person name="Schmutz J."/>
            <person name="Cannon S."/>
            <person name="Schlueter J."/>
            <person name="Ma J."/>
            <person name="Mitros T."/>
            <person name="Nelson W."/>
            <person name="Hyten D."/>
            <person name="Song Q."/>
            <person name="Thelen J."/>
            <person name="Cheng J."/>
            <person name="Xu D."/>
            <person name="Hellsten U."/>
            <person name="May G."/>
            <person name="Yu Y."/>
            <person name="Sakurai T."/>
            <person name="Umezawa T."/>
            <person name="Bhattacharyya M."/>
            <person name="Sandhu D."/>
            <person name="Valliyodan B."/>
            <person name="Lindquist E."/>
            <person name="Peto M."/>
            <person name="Grant D."/>
            <person name="Shu S."/>
            <person name="Goodstein D."/>
            <person name="Barry K."/>
            <person name="Futrell-Griggs M."/>
            <person name="Abernathy B."/>
            <person name="Du J."/>
            <person name="Tian Z."/>
            <person name="Zhu L."/>
            <person name="Gill N."/>
            <person name="Joshi T."/>
            <person name="Libault M."/>
            <person name="Sethuraman A."/>
            <person name="Zhang X."/>
            <person name="Shinozaki K."/>
            <person name="Nguyen H."/>
            <person name="Wing R."/>
            <person name="Cregan P."/>
            <person name="Specht J."/>
            <person name="Grimwood J."/>
            <person name="Rokhsar D."/>
            <person name="Stacey G."/>
            <person name="Shoemaker R."/>
            <person name="Jackson S."/>
        </authorList>
    </citation>
    <scope>NUCLEOTIDE SEQUENCE</scope>
    <source>
        <tissue evidence="2">Callus</tissue>
    </source>
</reference>
<protein>
    <recommendedName>
        <fullName evidence="1">HTH araC/xylS-type domain-containing protein</fullName>
    </recommendedName>
</protein>
<evidence type="ECO:0000313" key="2">
    <source>
        <dbReference type="EMBL" id="KRH33885.1"/>
    </source>
</evidence>
<dbReference type="EMBL" id="CM000843">
    <property type="protein sequence ID" value="KRH33885.1"/>
    <property type="molecule type" value="Genomic_DNA"/>
</dbReference>
<dbReference type="HOGENOM" id="CLU_2042240_0_0_1"/>
<gene>
    <name evidence="2" type="ORF">GLYMA_10G151400</name>
</gene>
<sequence>MTRIVDYTNYDDMKYAVREYDRGYSRSPSRYSRRSYSRSLSCSPYISRSRSRSRRYSYSDRSRRFTLVALVKYDSFVSKTKTLPTFYISFKMWPFAATWELHVRILMACFVDEHMGNTLML</sequence>
<dbReference type="PaxDb" id="3847-GLYMA10G29221.1"/>
<dbReference type="AlphaFoldDB" id="K7LJI5"/>
<dbReference type="InterPro" id="IPR018060">
    <property type="entry name" value="HTH_AraC"/>
</dbReference>
<dbReference type="EnsemblPlants" id="KRH33885">
    <property type="protein sequence ID" value="KRH33885"/>
    <property type="gene ID" value="GLYMA_10G151400"/>
</dbReference>
<dbReference type="STRING" id="3847.K7LJI5"/>
<keyword evidence="4" id="KW-1185">Reference proteome</keyword>
<dbReference type="Gramene" id="KRH33885">
    <property type="protein sequence ID" value="KRH33885"/>
    <property type="gene ID" value="GLYMA_10G151400"/>
</dbReference>
<dbReference type="GO" id="GO:0003700">
    <property type="term" value="F:DNA-binding transcription factor activity"/>
    <property type="evidence" value="ECO:0007669"/>
    <property type="project" value="InterPro"/>
</dbReference>
<evidence type="ECO:0000313" key="3">
    <source>
        <dbReference type="EnsemblPlants" id="KRH33885"/>
    </source>
</evidence>
<feature type="domain" description="HTH araC/xylS-type" evidence="1">
    <location>
        <begin position="1"/>
        <end position="34"/>
    </location>
</feature>